<reference evidence="2 3" key="1">
    <citation type="submission" date="2019-02" db="EMBL/GenBank/DDBJ databases">
        <title>Sequencing the genomes of 1000 actinobacteria strains.</title>
        <authorList>
            <person name="Klenk H.-P."/>
        </authorList>
    </citation>
    <scope>NUCLEOTIDE SEQUENCE [LARGE SCALE GENOMIC DNA]</scope>
    <source>
        <strain evidence="2 3">DSM 45779</strain>
    </source>
</reference>
<evidence type="ECO:0000256" key="1">
    <source>
        <dbReference type="SAM" id="MobiDB-lite"/>
    </source>
</evidence>
<dbReference type="Pfam" id="PF19844">
    <property type="entry name" value="DUF6319"/>
    <property type="match status" value="1"/>
</dbReference>
<sequence>MDEAQPGTPTTEPTGSGIGDTAPADGVTAAPTTGGTADAGSPAEGTPSTSTSPEQASVETPEKPKRGRPKGSSTAKTTRVVSLTLTVSGSADGEWQAELKNGATWVARGLPVTAAAVSQAAAALHADLAGPIDEVIETARSAKAARVAELEAELEQAKKALAEME</sequence>
<organism evidence="2 3">
    <name type="scientific">Pseudonocardia sediminis</name>
    <dbReference type="NCBI Taxonomy" id="1397368"/>
    <lineage>
        <taxon>Bacteria</taxon>
        <taxon>Bacillati</taxon>
        <taxon>Actinomycetota</taxon>
        <taxon>Actinomycetes</taxon>
        <taxon>Pseudonocardiales</taxon>
        <taxon>Pseudonocardiaceae</taxon>
        <taxon>Pseudonocardia</taxon>
    </lineage>
</organism>
<dbReference type="AlphaFoldDB" id="A0A4Q7UVJ9"/>
<accession>A0A4Q7UVJ9</accession>
<evidence type="ECO:0000313" key="2">
    <source>
        <dbReference type="EMBL" id="RZT85972.1"/>
    </source>
</evidence>
<proteinExistence type="predicted"/>
<keyword evidence="3" id="KW-1185">Reference proteome</keyword>
<evidence type="ECO:0008006" key="4">
    <source>
        <dbReference type="Google" id="ProtNLM"/>
    </source>
</evidence>
<name>A0A4Q7UVJ9_PSEST</name>
<dbReference type="EMBL" id="SHKL01000001">
    <property type="protein sequence ID" value="RZT85972.1"/>
    <property type="molecule type" value="Genomic_DNA"/>
</dbReference>
<dbReference type="InterPro" id="IPR046282">
    <property type="entry name" value="DUF6319"/>
</dbReference>
<feature type="compositionally biased region" description="Polar residues" evidence="1">
    <location>
        <begin position="46"/>
        <end position="58"/>
    </location>
</feature>
<comment type="caution">
    <text evidence="2">The sequence shown here is derived from an EMBL/GenBank/DDBJ whole genome shotgun (WGS) entry which is preliminary data.</text>
</comment>
<gene>
    <name evidence="2" type="ORF">EV383_2860</name>
</gene>
<evidence type="ECO:0000313" key="3">
    <source>
        <dbReference type="Proteomes" id="UP000291591"/>
    </source>
</evidence>
<dbReference type="Proteomes" id="UP000291591">
    <property type="component" value="Unassembled WGS sequence"/>
</dbReference>
<feature type="region of interest" description="Disordered" evidence="1">
    <location>
        <begin position="1"/>
        <end position="79"/>
    </location>
</feature>
<protein>
    <recommendedName>
        <fullName evidence="4">Mucin</fullName>
    </recommendedName>
</protein>
<feature type="compositionally biased region" description="Low complexity" evidence="1">
    <location>
        <begin position="1"/>
        <end position="43"/>
    </location>
</feature>